<sequence>MKALSCLFLSCLSFMAGCSCEQCLHLRSLSNVSGPFYCFILLLSPLPLISHSSIFFSSCIHYGIHLCVILFSTRLFLHGLTGFVGDSELGSLFIRLPWEVHVFQITKCKHLCHFERAELHAYSMSC</sequence>
<dbReference type="EMBL" id="KZ851844">
    <property type="protein sequence ID" value="RDK47801.1"/>
    <property type="molecule type" value="Genomic_DNA"/>
</dbReference>
<feature type="chain" id="PRO_5016588618" description="Secreted protein" evidence="1">
    <location>
        <begin position="21"/>
        <end position="126"/>
    </location>
</feature>
<name>A0A370Q031_ASPPH</name>
<evidence type="ECO:0000313" key="2">
    <source>
        <dbReference type="EMBL" id="RDK47801.1"/>
    </source>
</evidence>
<evidence type="ECO:0008006" key="4">
    <source>
        <dbReference type="Google" id="ProtNLM"/>
    </source>
</evidence>
<organism evidence="2 3">
    <name type="scientific">Aspergillus phoenicis ATCC 13157</name>
    <dbReference type="NCBI Taxonomy" id="1353007"/>
    <lineage>
        <taxon>Eukaryota</taxon>
        <taxon>Fungi</taxon>
        <taxon>Dikarya</taxon>
        <taxon>Ascomycota</taxon>
        <taxon>Pezizomycotina</taxon>
        <taxon>Eurotiomycetes</taxon>
        <taxon>Eurotiomycetidae</taxon>
        <taxon>Eurotiales</taxon>
        <taxon>Aspergillaceae</taxon>
        <taxon>Aspergillus</taxon>
    </lineage>
</organism>
<dbReference type="PROSITE" id="PS51257">
    <property type="entry name" value="PROKAR_LIPOPROTEIN"/>
    <property type="match status" value="1"/>
</dbReference>
<accession>A0A370Q031</accession>
<gene>
    <name evidence="2" type="ORF">M752DRAFT_5536</name>
</gene>
<protein>
    <recommendedName>
        <fullName evidence="4">Secreted protein</fullName>
    </recommendedName>
</protein>
<proteinExistence type="predicted"/>
<feature type="signal peptide" evidence="1">
    <location>
        <begin position="1"/>
        <end position="20"/>
    </location>
</feature>
<keyword evidence="3" id="KW-1185">Reference proteome</keyword>
<dbReference type="AlphaFoldDB" id="A0A370Q031"/>
<keyword evidence="1" id="KW-0732">Signal</keyword>
<evidence type="ECO:0000313" key="3">
    <source>
        <dbReference type="Proteomes" id="UP000254937"/>
    </source>
</evidence>
<dbReference type="Proteomes" id="UP000254937">
    <property type="component" value="Unassembled WGS sequence"/>
</dbReference>
<evidence type="ECO:0000256" key="1">
    <source>
        <dbReference type="SAM" id="SignalP"/>
    </source>
</evidence>
<reference evidence="2 3" key="1">
    <citation type="submission" date="2018-07" db="EMBL/GenBank/DDBJ databases">
        <title>Section-level genome sequencing of Aspergillus section Nigri to investigate inter- and intra-species variation.</title>
        <authorList>
            <consortium name="DOE Joint Genome Institute"/>
            <person name="Vesth T.C."/>
            <person name="Nybo J.L."/>
            <person name="Theobald S."/>
            <person name="Frisvad J.C."/>
            <person name="Larsen T.O."/>
            <person name="Nielsen K.F."/>
            <person name="Hoof J.B."/>
            <person name="Brandl J."/>
            <person name="Salamov A."/>
            <person name="Riley R."/>
            <person name="Gladden J.M."/>
            <person name="Phatale P."/>
            <person name="Nielsen M.T."/>
            <person name="Lyhne E.K."/>
            <person name="Kogle M.E."/>
            <person name="Strasser K."/>
            <person name="McDonnell E."/>
            <person name="Barry K."/>
            <person name="Clum A."/>
            <person name="Chen C."/>
            <person name="Nolan M."/>
            <person name="Sandor L."/>
            <person name="Kuo A."/>
            <person name="Lipzen A."/>
            <person name="Hainaut M."/>
            <person name="Drula E."/>
            <person name="Tsang A."/>
            <person name="Magnuson J.K."/>
            <person name="Henrissat B."/>
            <person name="Wiebenga A."/>
            <person name="Simmons B.A."/>
            <person name="Makela M.R."/>
            <person name="De vries R.P."/>
            <person name="Grigoriev I.V."/>
            <person name="Mortensen U.H."/>
            <person name="Baker S.E."/>
            <person name="Andersen M.R."/>
        </authorList>
    </citation>
    <scope>NUCLEOTIDE SEQUENCE [LARGE SCALE GENOMIC DNA]</scope>
    <source>
        <strain evidence="2 3">ATCC 13157</strain>
    </source>
</reference>